<keyword evidence="6 11" id="KW-0732">Signal</keyword>
<dbReference type="Pfam" id="PF13609">
    <property type="entry name" value="Porin_4"/>
    <property type="match status" value="1"/>
</dbReference>
<dbReference type="GO" id="GO:0046930">
    <property type="term" value="C:pore complex"/>
    <property type="evidence" value="ECO:0007669"/>
    <property type="project" value="UniProtKB-KW"/>
</dbReference>
<proteinExistence type="predicted"/>
<dbReference type="GO" id="GO:0009279">
    <property type="term" value="C:cell outer membrane"/>
    <property type="evidence" value="ECO:0007669"/>
    <property type="project" value="UniProtKB-SubCell"/>
</dbReference>
<evidence type="ECO:0000313" key="13">
    <source>
        <dbReference type="EMBL" id="CAB3666365.1"/>
    </source>
</evidence>
<dbReference type="PANTHER" id="PTHR34501:SF9">
    <property type="entry name" value="MAJOR OUTER MEMBRANE PROTEIN P.IA"/>
    <property type="match status" value="1"/>
</dbReference>
<evidence type="ECO:0000313" key="14">
    <source>
        <dbReference type="Proteomes" id="UP000494111"/>
    </source>
</evidence>
<sequence>MKKTLLAAAMLTTFAGVAQAETSVTLYGVIDTGLGYNKIKGDGYDGSKLGMINGIQAGSRWGLRGSEDLGDGLRAVFKLESGFDSGNGSRAQNGRLFGRQATIGLTSDAWGTVEFGRQATVGSNYLADIDPFYTSYTQSNLGLGFSAANTMRWDNMVMYRSPSMSGFEFAAGYSFNADDTNANETGFRTADNSRGITVGARYVQGPLNFTLTYDQLNGSNRAAIDHDATPRQYAAGISYDLEVVKLAAAYGRTTDGWFVGQDLPGGTPFSDEFGTNRYVDGFKANAYMLGATIPVGGASSVFTSWQHVSPSNDRLTGGDANMNVWSVGYTYDLSKRTNLYAYGSYGKDYAFIDGLKSTAAGVGIRHVF</sequence>
<keyword evidence="7" id="KW-0406">Ion transport</keyword>
<evidence type="ECO:0000256" key="5">
    <source>
        <dbReference type="ARBA" id="ARBA00022692"/>
    </source>
</evidence>
<gene>
    <name evidence="13" type="ORF">LMG3458_00861</name>
</gene>
<reference evidence="13 14" key="1">
    <citation type="submission" date="2020-04" db="EMBL/GenBank/DDBJ databases">
        <authorList>
            <person name="De Canck E."/>
        </authorList>
    </citation>
    <scope>NUCLEOTIDE SEQUENCE [LARGE SCALE GENOMIC DNA]</scope>
    <source>
        <strain evidence="13 14">LMG 3458</strain>
    </source>
</reference>
<keyword evidence="9" id="KW-0472">Membrane</keyword>
<dbReference type="GO" id="GO:0034220">
    <property type="term" value="P:monoatomic ion transmembrane transport"/>
    <property type="evidence" value="ECO:0007669"/>
    <property type="project" value="InterPro"/>
</dbReference>
<dbReference type="RefSeq" id="WP_175191216.1">
    <property type="nucleotide sequence ID" value="NZ_CADIJO010000002.1"/>
</dbReference>
<organism evidence="13 14">
    <name type="scientific">Achromobacter deleyi</name>
    <dbReference type="NCBI Taxonomy" id="1353891"/>
    <lineage>
        <taxon>Bacteria</taxon>
        <taxon>Pseudomonadati</taxon>
        <taxon>Pseudomonadota</taxon>
        <taxon>Betaproteobacteria</taxon>
        <taxon>Burkholderiales</taxon>
        <taxon>Alcaligenaceae</taxon>
        <taxon>Achromobacter</taxon>
    </lineage>
</organism>
<keyword evidence="8" id="KW-0626">Porin</keyword>
<dbReference type="Gene3D" id="2.40.160.10">
    <property type="entry name" value="Porin"/>
    <property type="match status" value="1"/>
</dbReference>
<evidence type="ECO:0000256" key="3">
    <source>
        <dbReference type="ARBA" id="ARBA00022448"/>
    </source>
</evidence>
<evidence type="ECO:0000256" key="7">
    <source>
        <dbReference type="ARBA" id="ARBA00023065"/>
    </source>
</evidence>
<accession>A0A6S6ZXI0</accession>
<dbReference type="Proteomes" id="UP000494111">
    <property type="component" value="Unassembled WGS sequence"/>
</dbReference>
<dbReference type="GO" id="GO:0015288">
    <property type="term" value="F:porin activity"/>
    <property type="evidence" value="ECO:0007669"/>
    <property type="project" value="UniProtKB-KW"/>
</dbReference>
<comment type="subunit">
    <text evidence="2">Homotrimer.</text>
</comment>
<dbReference type="InterPro" id="IPR023614">
    <property type="entry name" value="Porin_dom_sf"/>
</dbReference>
<feature type="chain" id="PRO_5028869605" evidence="11">
    <location>
        <begin position="21"/>
        <end position="368"/>
    </location>
</feature>
<dbReference type="AlphaFoldDB" id="A0A6S6ZXI0"/>
<evidence type="ECO:0000256" key="2">
    <source>
        <dbReference type="ARBA" id="ARBA00011233"/>
    </source>
</evidence>
<evidence type="ECO:0000259" key="12">
    <source>
        <dbReference type="Pfam" id="PF13609"/>
    </source>
</evidence>
<dbReference type="PRINTS" id="PR00184">
    <property type="entry name" value="NEISSPPORIN"/>
</dbReference>
<dbReference type="EMBL" id="CADIJO010000002">
    <property type="protein sequence ID" value="CAB3666365.1"/>
    <property type="molecule type" value="Genomic_DNA"/>
</dbReference>
<keyword evidence="10" id="KW-0998">Cell outer membrane</keyword>
<protein>
    <submittedName>
        <fullName evidence="13">Outer membrane porin protein</fullName>
    </submittedName>
</protein>
<evidence type="ECO:0000256" key="10">
    <source>
        <dbReference type="ARBA" id="ARBA00023237"/>
    </source>
</evidence>
<keyword evidence="4" id="KW-1134">Transmembrane beta strand</keyword>
<dbReference type="SUPFAM" id="SSF56935">
    <property type="entry name" value="Porins"/>
    <property type="match status" value="1"/>
</dbReference>
<evidence type="ECO:0000256" key="9">
    <source>
        <dbReference type="ARBA" id="ARBA00023136"/>
    </source>
</evidence>
<feature type="domain" description="Porin" evidence="12">
    <location>
        <begin position="7"/>
        <end position="345"/>
    </location>
</feature>
<keyword evidence="3" id="KW-0813">Transport</keyword>
<feature type="signal peptide" evidence="11">
    <location>
        <begin position="1"/>
        <end position="20"/>
    </location>
</feature>
<evidence type="ECO:0000256" key="11">
    <source>
        <dbReference type="SAM" id="SignalP"/>
    </source>
</evidence>
<dbReference type="CDD" id="cd00342">
    <property type="entry name" value="gram_neg_porins"/>
    <property type="match status" value="1"/>
</dbReference>
<keyword evidence="5" id="KW-0812">Transmembrane</keyword>
<dbReference type="InterPro" id="IPR033900">
    <property type="entry name" value="Gram_neg_porin_domain"/>
</dbReference>
<name>A0A6S6ZXI0_9BURK</name>
<dbReference type="InterPro" id="IPR050298">
    <property type="entry name" value="Gram-neg_bact_OMP"/>
</dbReference>
<evidence type="ECO:0000256" key="6">
    <source>
        <dbReference type="ARBA" id="ARBA00022729"/>
    </source>
</evidence>
<comment type="subcellular location">
    <subcellularLocation>
        <location evidence="1">Cell outer membrane</location>
        <topology evidence="1">Multi-pass membrane protein</topology>
    </subcellularLocation>
</comment>
<evidence type="ECO:0000256" key="4">
    <source>
        <dbReference type="ARBA" id="ARBA00022452"/>
    </source>
</evidence>
<dbReference type="InterPro" id="IPR002299">
    <property type="entry name" value="Porin_Neis"/>
</dbReference>
<dbReference type="PANTHER" id="PTHR34501">
    <property type="entry name" value="PROTEIN YDDL-RELATED"/>
    <property type="match status" value="1"/>
</dbReference>
<evidence type="ECO:0000256" key="8">
    <source>
        <dbReference type="ARBA" id="ARBA00023114"/>
    </source>
</evidence>
<dbReference type="InterPro" id="IPR001702">
    <property type="entry name" value="Porin_Gram-ve"/>
</dbReference>
<evidence type="ECO:0000256" key="1">
    <source>
        <dbReference type="ARBA" id="ARBA00004571"/>
    </source>
</evidence>
<dbReference type="PRINTS" id="PR00182">
    <property type="entry name" value="ECOLNEIPORIN"/>
</dbReference>